<gene>
    <name evidence="1" type="ORF">GA0061098_10583</name>
</gene>
<reference evidence="2" key="1">
    <citation type="submission" date="2016-08" db="EMBL/GenBank/DDBJ databases">
        <authorList>
            <person name="Varghese N."/>
            <person name="Submissions Spin"/>
        </authorList>
    </citation>
    <scope>NUCLEOTIDE SEQUENCE [LARGE SCALE GENOMIC DNA]</scope>
    <source>
        <strain evidence="2">ERR11</strain>
    </source>
</reference>
<keyword evidence="2" id="KW-1185">Reference proteome</keyword>
<accession>A0A1C3XUB7</accession>
<dbReference type="AlphaFoldDB" id="A0A1C3XUB7"/>
<dbReference type="RefSeq" id="WP_129591102.1">
    <property type="nucleotide sequence ID" value="NZ_FMAI01000058.1"/>
</dbReference>
<organism evidence="1 2">
    <name type="scientific">Bradyrhizobium shewense</name>
    <dbReference type="NCBI Taxonomy" id="1761772"/>
    <lineage>
        <taxon>Bacteria</taxon>
        <taxon>Pseudomonadati</taxon>
        <taxon>Pseudomonadota</taxon>
        <taxon>Alphaproteobacteria</taxon>
        <taxon>Hyphomicrobiales</taxon>
        <taxon>Nitrobacteraceae</taxon>
        <taxon>Bradyrhizobium</taxon>
    </lineage>
</organism>
<dbReference type="Proteomes" id="UP000199184">
    <property type="component" value="Unassembled WGS sequence"/>
</dbReference>
<evidence type="ECO:0000313" key="1">
    <source>
        <dbReference type="EMBL" id="SCB55873.1"/>
    </source>
</evidence>
<protein>
    <submittedName>
        <fullName evidence="1">Uncharacterized protein</fullName>
    </submittedName>
</protein>
<name>A0A1C3XUB7_9BRAD</name>
<evidence type="ECO:0000313" key="2">
    <source>
        <dbReference type="Proteomes" id="UP000199184"/>
    </source>
</evidence>
<sequence>MSLMTQVVPSICSPIRLTRALAVLASVQFAGGCSVHPLPDDVSRKTTYDVVDKIRCEAKAAVQTFGQGFQNASIVYTFTFDINEQNGAEAGFTLFNPFANGTFNVAATGGSNRIRAGNRNFELIDSFDDLRKMNCTRDREANWVYPLTGDVGMYDSVATFIRLQRADNPGSGRIFTFADTLTYTTTFTGGVGATLTLQPVSEQFKFTAANAGLSGSRTDVHKVVVTMAAGHQVFVDQSGRRSTRRSVPLVDARFARSNGGRDLSNRNGDPASGGWGAGDGAVGVAGGFNNLLSTRMLQQESSAENRALYEQDRQRQLELQRRSLDVRVLVGP</sequence>
<dbReference type="EMBL" id="FMAI01000058">
    <property type="protein sequence ID" value="SCB55873.1"/>
    <property type="molecule type" value="Genomic_DNA"/>
</dbReference>
<proteinExistence type="predicted"/>